<accession>A0AAV7SBS0</accession>
<dbReference type="AlphaFoldDB" id="A0AAV7SBS0"/>
<evidence type="ECO:0000313" key="3">
    <source>
        <dbReference type="Proteomes" id="UP001066276"/>
    </source>
</evidence>
<sequence>MLGTMSFCIPLIPNCHFRIRPLQEQLATIWIQAQGSFEDTIFITKKMKAAKSWWIRTRTLSQGLSFFPLTPQVIMMTNASLDGCSAHLQDLMLHGKWSSKEAPLYINHFRSQSGYSDQRQNKQKDEWRSIKLRYLQPNSPEEVRTPAELKDSWTRDKDVKKEH</sequence>
<name>A0AAV7SBS0_PLEWA</name>
<reference evidence="2" key="1">
    <citation type="journal article" date="2022" name="bioRxiv">
        <title>Sequencing and chromosome-scale assembly of the giantPleurodeles waltlgenome.</title>
        <authorList>
            <person name="Brown T."/>
            <person name="Elewa A."/>
            <person name="Iarovenko S."/>
            <person name="Subramanian E."/>
            <person name="Araus A.J."/>
            <person name="Petzold A."/>
            <person name="Susuki M."/>
            <person name="Suzuki K.-i.T."/>
            <person name="Hayashi T."/>
            <person name="Toyoda A."/>
            <person name="Oliveira C."/>
            <person name="Osipova E."/>
            <person name="Leigh N.D."/>
            <person name="Simon A."/>
            <person name="Yun M.H."/>
        </authorList>
    </citation>
    <scope>NUCLEOTIDE SEQUENCE</scope>
    <source>
        <strain evidence="2">20211129_DDA</strain>
        <tissue evidence="2">Liver</tissue>
    </source>
</reference>
<protein>
    <submittedName>
        <fullName evidence="2">Uncharacterized protein</fullName>
    </submittedName>
</protein>
<keyword evidence="3" id="KW-1185">Reference proteome</keyword>
<feature type="region of interest" description="Disordered" evidence="1">
    <location>
        <begin position="138"/>
        <end position="163"/>
    </location>
</feature>
<dbReference type="Proteomes" id="UP001066276">
    <property type="component" value="Chromosome 4_2"/>
</dbReference>
<gene>
    <name evidence="2" type="ORF">NDU88_001034</name>
</gene>
<comment type="caution">
    <text evidence="2">The sequence shown here is derived from an EMBL/GenBank/DDBJ whole genome shotgun (WGS) entry which is preliminary data.</text>
</comment>
<feature type="compositionally biased region" description="Basic and acidic residues" evidence="1">
    <location>
        <begin position="141"/>
        <end position="163"/>
    </location>
</feature>
<proteinExistence type="predicted"/>
<dbReference type="EMBL" id="JANPWB010000008">
    <property type="protein sequence ID" value="KAJ1160533.1"/>
    <property type="molecule type" value="Genomic_DNA"/>
</dbReference>
<evidence type="ECO:0000313" key="2">
    <source>
        <dbReference type="EMBL" id="KAJ1160533.1"/>
    </source>
</evidence>
<organism evidence="2 3">
    <name type="scientific">Pleurodeles waltl</name>
    <name type="common">Iberian ribbed newt</name>
    <dbReference type="NCBI Taxonomy" id="8319"/>
    <lineage>
        <taxon>Eukaryota</taxon>
        <taxon>Metazoa</taxon>
        <taxon>Chordata</taxon>
        <taxon>Craniata</taxon>
        <taxon>Vertebrata</taxon>
        <taxon>Euteleostomi</taxon>
        <taxon>Amphibia</taxon>
        <taxon>Batrachia</taxon>
        <taxon>Caudata</taxon>
        <taxon>Salamandroidea</taxon>
        <taxon>Salamandridae</taxon>
        <taxon>Pleurodelinae</taxon>
        <taxon>Pleurodeles</taxon>
    </lineage>
</organism>
<evidence type="ECO:0000256" key="1">
    <source>
        <dbReference type="SAM" id="MobiDB-lite"/>
    </source>
</evidence>